<gene>
    <name evidence="2" type="ORF">ACFQEU_02950</name>
</gene>
<proteinExistence type="predicted"/>
<comment type="caution">
    <text evidence="2">The sequence shown here is derived from an EMBL/GenBank/DDBJ whole genome shotgun (WGS) entry which is preliminary data.</text>
</comment>
<evidence type="ECO:0000256" key="1">
    <source>
        <dbReference type="SAM" id="Phobius"/>
    </source>
</evidence>
<name>A0ABD5S7L5_9EURY</name>
<keyword evidence="1" id="KW-0812">Transmembrane</keyword>
<reference evidence="2 3" key="1">
    <citation type="journal article" date="2019" name="Int. J. Syst. Evol. Microbiol.">
        <title>The Global Catalogue of Microorganisms (GCM) 10K type strain sequencing project: providing services to taxonomists for standard genome sequencing and annotation.</title>
        <authorList>
            <consortium name="The Broad Institute Genomics Platform"/>
            <consortium name="The Broad Institute Genome Sequencing Center for Infectious Disease"/>
            <person name="Wu L."/>
            <person name="Ma J."/>
        </authorList>
    </citation>
    <scope>NUCLEOTIDE SEQUENCE [LARGE SCALE GENOMIC DNA]</scope>
    <source>
        <strain evidence="2 3">CGMCC 1.3239</strain>
    </source>
</reference>
<feature type="transmembrane region" description="Helical" evidence="1">
    <location>
        <begin position="12"/>
        <end position="33"/>
    </location>
</feature>
<evidence type="ECO:0000313" key="2">
    <source>
        <dbReference type="EMBL" id="MFC6752435.1"/>
    </source>
</evidence>
<organism evidence="2 3">
    <name type="scientific">Halorubrum tibetense</name>
    <dbReference type="NCBI Taxonomy" id="175631"/>
    <lineage>
        <taxon>Archaea</taxon>
        <taxon>Methanobacteriati</taxon>
        <taxon>Methanobacteriota</taxon>
        <taxon>Stenosarchaea group</taxon>
        <taxon>Halobacteria</taxon>
        <taxon>Halobacteriales</taxon>
        <taxon>Haloferacaceae</taxon>
        <taxon>Halorubrum</taxon>
    </lineage>
</organism>
<sequence length="65" mass="6252">MSEGVGGGGAFLPVLGAVVVSFAAISLLSAVLFDVNSTQAVLIGGFGAVVAAVSAAVTTRRTADD</sequence>
<keyword evidence="3" id="KW-1185">Reference proteome</keyword>
<evidence type="ECO:0000313" key="3">
    <source>
        <dbReference type="Proteomes" id="UP001596442"/>
    </source>
</evidence>
<dbReference type="EMBL" id="JBHSWW010000020">
    <property type="protein sequence ID" value="MFC6752435.1"/>
    <property type="molecule type" value="Genomic_DNA"/>
</dbReference>
<dbReference type="Proteomes" id="UP001596442">
    <property type="component" value="Unassembled WGS sequence"/>
</dbReference>
<keyword evidence="1" id="KW-0472">Membrane</keyword>
<dbReference type="RefSeq" id="WP_379779135.1">
    <property type="nucleotide sequence ID" value="NZ_JBHSWW010000020.1"/>
</dbReference>
<feature type="transmembrane region" description="Helical" evidence="1">
    <location>
        <begin position="39"/>
        <end position="59"/>
    </location>
</feature>
<protein>
    <submittedName>
        <fullName evidence="2">Uncharacterized protein</fullName>
    </submittedName>
</protein>
<accession>A0ABD5S7L5</accession>
<dbReference type="AlphaFoldDB" id="A0ABD5S7L5"/>
<keyword evidence="1" id="KW-1133">Transmembrane helix</keyword>